<dbReference type="FunFam" id="3.40.50.300:FF:000032">
    <property type="entry name" value="Export ABC transporter ATP-binding protein"/>
    <property type="match status" value="1"/>
</dbReference>
<dbReference type="AlphaFoldDB" id="A0A3B1DT61"/>
<evidence type="ECO:0000313" key="6">
    <source>
        <dbReference type="EMBL" id="VAX39354.1"/>
    </source>
</evidence>
<dbReference type="InterPro" id="IPR027417">
    <property type="entry name" value="P-loop_NTPase"/>
</dbReference>
<organism evidence="6">
    <name type="scientific">hydrothermal vent metagenome</name>
    <dbReference type="NCBI Taxonomy" id="652676"/>
    <lineage>
        <taxon>unclassified sequences</taxon>
        <taxon>metagenomes</taxon>
        <taxon>ecological metagenomes</taxon>
    </lineage>
</organism>
<evidence type="ECO:0000256" key="2">
    <source>
        <dbReference type="ARBA" id="ARBA00022448"/>
    </source>
</evidence>
<dbReference type="SUPFAM" id="SSF52540">
    <property type="entry name" value="P-loop containing nucleoside triphosphate hydrolases"/>
    <property type="match status" value="1"/>
</dbReference>
<dbReference type="InterPro" id="IPR017871">
    <property type="entry name" value="ABC_transporter-like_CS"/>
</dbReference>
<keyword evidence="3" id="KW-0547">Nucleotide-binding</keyword>
<evidence type="ECO:0000256" key="3">
    <source>
        <dbReference type="ARBA" id="ARBA00022741"/>
    </source>
</evidence>
<accession>A0A3B1DT61</accession>
<dbReference type="PROSITE" id="PS00211">
    <property type="entry name" value="ABC_TRANSPORTER_1"/>
    <property type="match status" value="1"/>
</dbReference>
<dbReference type="InterPro" id="IPR003593">
    <property type="entry name" value="AAA+_ATPase"/>
</dbReference>
<dbReference type="InterPro" id="IPR017911">
    <property type="entry name" value="MacB-like_ATP-bd"/>
</dbReference>
<dbReference type="PANTHER" id="PTHR42798">
    <property type="entry name" value="LIPOPROTEIN-RELEASING SYSTEM ATP-BINDING PROTEIN LOLD"/>
    <property type="match status" value="1"/>
</dbReference>
<reference evidence="6" key="1">
    <citation type="submission" date="2018-06" db="EMBL/GenBank/DDBJ databases">
        <authorList>
            <person name="Zhirakovskaya E."/>
        </authorList>
    </citation>
    <scope>NUCLEOTIDE SEQUENCE</scope>
</reference>
<gene>
    <name evidence="6" type="ORF">MNBD_PLANCTO02-940</name>
</gene>
<dbReference type="GO" id="GO:0098796">
    <property type="term" value="C:membrane protein complex"/>
    <property type="evidence" value="ECO:0007669"/>
    <property type="project" value="UniProtKB-ARBA"/>
</dbReference>
<feature type="domain" description="ABC transporter" evidence="5">
    <location>
        <begin position="19"/>
        <end position="241"/>
    </location>
</feature>
<evidence type="ECO:0000256" key="1">
    <source>
        <dbReference type="ARBA" id="ARBA00005417"/>
    </source>
</evidence>
<comment type="similarity">
    <text evidence="1">Belongs to the ABC transporter superfamily.</text>
</comment>
<dbReference type="PANTHER" id="PTHR42798:SF7">
    <property type="entry name" value="ALPHA-D-RIBOSE 1-METHYLPHOSPHONATE 5-TRIPHOSPHATE SYNTHASE SUBUNIT PHNL"/>
    <property type="match status" value="1"/>
</dbReference>
<dbReference type="InterPro" id="IPR003439">
    <property type="entry name" value="ABC_transporter-like_ATP-bd"/>
</dbReference>
<dbReference type="Gene3D" id="3.40.50.300">
    <property type="entry name" value="P-loop containing nucleotide triphosphate hydrolases"/>
    <property type="match status" value="1"/>
</dbReference>
<dbReference type="GO" id="GO:0022857">
    <property type="term" value="F:transmembrane transporter activity"/>
    <property type="evidence" value="ECO:0007669"/>
    <property type="project" value="UniProtKB-ARBA"/>
</dbReference>
<proteinExistence type="inferred from homology"/>
<dbReference type="SMART" id="SM00382">
    <property type="entry name" value="AAA"/>
    <property type="match status" value="1"/>
</dbReference>
<evidence type="ECO:0000256" key="4">
    <source>
        <dbReference type="ARBA" id="ARBA00022840"/>
    </source>
</evidence>
<dbReference type="Pfam" id="PF00005">
    <property type="entry name" value="ABC_tran"/>
    <property type="match status" value="1"/>
</dbReference>
<dbReference type="PROSITE" id="PS50893">
    <property type="entry name" value="ABC_TRANSPORTER_2"/>
    <property type="match status" value="1"/>
</dbReference>
<keyword evidence="6" id="KW-0449">Lipoprotein</keyword>
<dbReference type="CDD" id="cd03255">
    <property type="entry name" value="ABC_MJ0796_LolCDE_FtsE"/>
    <property type="match status" value="1"/>
</dbReference>
<keyword evidence="2" id="KW-0813">Transport</keyword>
<dbReference type="EMBL" id="UOGL01000323">
    <property type="protein sequence ID" value="VAX39354.1"/>
    <property type="molecule type" value="Genomic_DNA"/>
</dbReference>
<keyword evidence="4 6" id="KW-0067">ATP-binding</keyword>
<sequence>MRQPPTDITSANNIMTTDLVIENLSKEFTSLAGALSILQNVSWSLSRGESVAVTGPSGSGKSTLLSIIGLLDVPTSGQLTILGEEPLKFTSALQAAFRNQHIGFVFQDHHLLPQCTVLENVLIATLPGSGAGKEEEQRAKELLERVGLTERLTHKPAELSGGEKQRVAVCRALINRPALLLADEPTGNLDHHTAESVGTMLLELGKEENALTICVTHSREFATQFSRQFELQNGQLEERTV</sequence>
<dbReference type="GO" id="GO:0016887">
    <property type="term" value="F:ATP hydrolysis activity"/>
    <property type="evidence" value="ECO:0007669"/>
    <property type="project" value="InterPro"/>
</dbReference>
<dbReference type="GO" id="GO:0005524">
    <property type="term" value="F:ATP binding"/>
    <property type="evidence" value="ECO:0007669"/>
    <property type="project" value="UniProtKB-KW"/>
</dbReference>
<evidence type="ECO:0000259" key="5">
    <source>
        <dbReference type="PROSITE" id="PS50893"/>
    </source>
</evidence>
<protein>
    <submittedName>
        <fullName evidence="6">Lipoprotein-releasing system ATP-binding protein LolD</fullName>
    </submittedName>
</protein>
<name>A0A3B1DT61_9ZZZZ</name>